<dbReference type="OrthoDB" id="411823at2759"/>
<name>A0A4C1WGQ8_EUMVA</name>
<organism evidence="1 2">
    <name type="scientific">Eumeta variegata</name>
    <name type="common">Bagworm moth</name>
    <name type="synonym">Eumeta japonica</name>
    <dbReference type="NCBI Taxonomy" id="151549"/>
    <lineage>
        <taxon>Eukaryota</taxon>
        <taxon>Metazoa</taxon>
        <taxon>Ecdysozoa</taxon>
        <taxon>Arthropoda</taxon>
        <taxon>Hexapoda</taxon>
        <taxon>Insecta</taxon>
        <taxon>Pterygota</taxon>
        <taxon>Neoptera</taxon>
        <taxon>Endopterygota</taxon>
        <taxon>Lepidoptera</taxon>
        <taxon>Glossata</taxon>
        <taxon>Ditrysia</taxon>
        <taxon>Tineoidea</taxon>
        <taxon>Psychidae</taxon>
        <taxon>Oiketicinae</taxon>
        <taxon>Eumeta</taxon>
    </lineage>
</organism>
<gene>
    <name evidence="1" type="ORF">EVAR_27026_1</name>
</gene>
<keyword evidence="2" id="KW-1185">Reference proteome</keyword>
<dbReference type="AlphaFoldDB" id="A0A4C1WGQ8"/>
<proteinExistence type="predicted"/>
<sequence>MVVLQKAIQKVKNDKDGLVNIFSDSRSSLEVSTSPETYHPLAHPTRRDIFENVAEGKAYFGLEPFLKQFEMMSQITQTLTGHVEFPHYLFRFKLKDSPYCVCDPAKEQDVPHTAFARSKYARERVYMLIEIDNGVGRQLEK</sequence>
<dbReference type="EMBL" id="BGZK01000542">
    <property type="protein sequence ID" value="GBP49324.1"/>
    <property type="molecule type" value="Genomic_DNA"/>
</dbReference>
<protein>
    <submittedName>
        <fullName evidence="1">Uncharacterized protein</fullName>
    </submittedName>
</protein>
<evidence type="ECO:0000313" key="1">
    <source>
        <dbReference type="EMBL" id="GBP49324.1"/>
    </source>
</evidence>
<evidence type="ECO:0000313" key="2">
    <source>
        <dbReference type="Proteomes" id="UP000299102"/>
    </source>
</evidence>
<comment type="caution">
    <text evidence="1">The sequence shown here is derived from an EMBL/GenBank/DDBJ whole genome shotgun (WGS) entry which is preliminary data.</text>
</comment>
<reference evidence="1 2" key="1">
    <citation type="journal article" date="2019" name="Commun. Biol.">
        <title>The bagworm genome reveals a unique fibroin gene that provides high tensile strength.</title>
        <authorList>
            <person name="Kono N."/>
            <person name="Nakamura H."/>
            <person name="Ohtoshi R."/>
            <person name="Tomita M."/>
            <person name="Numata K."/>
            <person name="Arakawa K."/>
        </authorList>
    </citation>
    <scope>NUCLEOTIDE SEQUENCE [LARGE SCALE GENOMIC DNA]</scope>
</reference>
<dbReference type="Proteomes" id="UP000299102">
    <property type="component" value="Unassembled WGS sequence"/>
</dbReference>
<accession>A0A4C1WGQ8</accession>